<keyword evidence="4" id="KW-1185">Reference proteome</keyword>
<dbReference type="Proteomes" id="UP000075714">
    <property type="component" value="Unassembled WGS sequence"/>
</dbReference>
<dbReference type="SMART" id="SM00220">
    <property type="entry name" value="S_TKc"/>
    <property type="match status" value="1"/>
</dbReference>
<dbReference type="Gene3D" id="3.30.200.20">
    <property type="entry name" value="Phosphorylase Kinase, domain 1"/>
    <property type="match status" value="1"/>
</dbReference>
<evidence type="ECO:0000313" key="3">
    <source>
        <dbReference type="EMBL" id="KXZ50683.1"/>
    </source>
</evidence>
<organism evidence="3 4">
    <name type="scientific">Gonium pectorale</name>
    <name type="common">Green alga</name>
    <dbReference type="NCBI Taxonomy" id="33097"/>
    <lineage>
        <taxon>Eukaryota</taxon>
        <taxon>Viridiplantae</taxon>
        <taxon>Chlorophyta</taxon>
        <taxon>core chlorophytes</taxon>
        <taxon>Chlorophyceae</taxon>
        <taxon>CS clade</taxon>
        <taxon>Chlamydomonadales</taxon>
        <taxon>Volvocaceae</taxon>
        <taxon>Gonium</taxon>
    </lineage>
</organism>
<dbReference type="Pfam" id="PF00069">
    <property type="entry name" value="Pkinase"/>
    <property type="match status" value="1"/>
</dbReference>
<feature type="region of interest" description="Disordered" evidence="1">
    <location>
        <begin position="617"/>
        <end position="646"/>
    </location>
</feature>
<dbReference type="AlphaFoldDB" id="A0A150GLH8"/>
<dbReference type="InterPro" id="IPR008271">
    <property type="entry name" value="Ser/Thr_kinase_AS"/>
</dbReference>
<feature type="domain" description="Protein kinase" evidence="2">
    <location>
        <begin position="735"/>
        <end position="1118"/>
    </location>
</feature>
<dbReference type="Gene3D" id="1.10.510.10">
    <property type="entry name" value="Transferase(Phosphotransferase) domain 1"/>
    <property type="match status" value="1"/>
</dbReference>
<protein>
    <recommendedName>
        <fullName evidence="2">Protein kinase domain-containing protein</fullName>
    </recommendedName>
</protein>
<feature type="region of interest" description="Disordered" evidence="1">
    <location>
        <begin position="691"/>
        <end position="710"/>
    </location>
</feature>
<dbReference type="PROSITE" id="PS00108">
    <property type="entry name" value="PROTEIN_KINASE_ST"/>
    <property type="match status" value="1"/>
</dbReference>
<gene>
    <name evidence="3" type="ORF">GPECTOR_15g367</name>
</gene>
<accession>A0A150GLH8</accession>
<dbReference type="InterPro" id="IPR011009">
    <property type="entry name" value="Kinase-like_dom_sf"/>
</dbReference>
<dbReference type="PANTHER" id="PTHR44329:SF289">
    <property type="entry name" value="SERINE_THREONINE-PROTEIN KINASE VIK"/>
    <property type="match status" value="1"/>
</dbReference>
<dbReference type="GO" id="GO:0005524">
    <property type="term" value="F:ATP binding"/>
    <property type="evidence" value="ECO:0007669"/>
    <property type="project" value="InterPro"/>
</dbReference>
<evidence type="ECO:0000313" key="4">
    <source>
        <dbReference type="Proteomes" id="UP000075714"/>
    </source>
</evidence>
<evidence type="ECO:0000256" key="1">
    <source>
        <dbReference type="SAM" id="MobiDB-lite"/>
    </source>
</evidence>
<feature type="region of interest" description="Disordered" evidence="1">
    <location>
        <begin position="427"/>
        <end position="491"/>
    </location>
</feature>
<feature type="compositionally biased region" description="Pro residues" evidence="1">
    <location>
        <begin position="449"/>
        <end position="467"/>
    </location>
</feature>
<dbReference type="EMBL" id="LSYV01000016">
    <property type="protein sequence ID" value="KXZ50683.1"/>
    <property type="molecule type" value="Genomic_DNA"/>
</dbReference>
<dbReference type="OrthoDB" id="548271at2759"/>
<reference evidence="4" key="1">
    <citation type="journal article" date="2016" name="Nat. Commun.">
        <title>The Gonium pectorale genome demonstrates co-option of cell cycle regulation during the evolution of multicellularity.</title>
        <authorList>
            <person name="Hanschen E.R."/>
            <person name="Marriage T.N."/>
            <person name="Ferris P.J."/>
            <person name="Hamaji T."/>
            <person name="Toyoda A."/>
            <person name="Fujiyama A."/>
            <person name="Neme R."/>
            <person name="Noguchi H."/>
            <person name="Minakuchi Y."/>
            <person name="Suzuki M."/>
            <person name="Kawai-Toyooka H."/>
            <person name="Smith D.R."/>
            <person name="Sparks H."/>
            <person name="Anderson J."/>
            <person name="Bakaric R."/>
            <person name="Luria V."/>
            <person name="Karger A."/>
            <person name="Kirschner M.W."/>
            <person name="Durand P.M."/>
            <person name="Michod R.E."/>
            <person name="Nozaki H."/>
            <person name="Olson B.J."/>
        </authorList>
    </citation>
    <scope>NUCLEOTIDE SEQUENCE [LARGE SCALE GENOMIC DNA]</scope>
    <source>
        <strain evidence="4">NIES-2863</strain>
    </source>
</reference>
<sequence>MYRSSKTSFAEVSKGPLFLSLTSNISLPAANPLWRLPWIFMGTRVVLLGDPACRPVVDLAGLEGAWPELDLGNLSLASGIARVKLTRCTLVLPDEELAFLRREAARGAGGGGANATGGQLQPGGSGSFSLELRLQQSSGGESSPGPHALDGSRLEVEMLQMMPQVLLLNCTLLSASAYAALPGAVELLPQSRVWPPLLLHGDEETAMTQGLSGQFALRRPVSLRNLVLYNLAPGGANGTGALPGGLEGPDAPWANSTLPLWLFSFDRSSPGISASSAQEPHLQPSGITFPGGRRSLAAAAATDPEVDGEEAPAVRAPLLSLHNVTLVVPEPEWRALVAAVLMQHAATELQAAQPLSYDPSSGTLVLVFVRHYGWTGTNVTILCALPPDAPPAAASLSSYPDLGLPYQDLAALNLDVDVMFRQAVETGNSSASEGAPGSLGDGASHTERPPTPGEQPYPGHPPPPPPGRSGSALAVEQVQPSAPSSASTSRPAWVVPVASATSAAGGLLLLLSAAGAAVFALRHRSRATAGAGAGGSNALEFSDPKAAKSSLRVQLGMAEAAAGTGGAASSSRCRGSCGSAEAGVSGGGIGGGGVRNNPTESQSQAVAPVSAWDAGALVASQQRQEQRERDVDPQCGGSAVPASSHAVPSQMSVSWLPLAPGDVGSERLDAKSFLRTMSEYYSEMRERLAPLPFEDTDGSPEPAGVELRPPRRRSMPLDMAVTIRALQAELGDAELRIASMLACGAYGVVYCGTWRGVPVAVKTLVVSGVTAGRAGRARQRAVLEAAISMSMAHPNIVATYHFEIKQLTLPPEVREPSSGSPTGGSGSPAAISGAAAANGFPDRALEAVGAFAAAGDSDEADAYKLYIVQEFCNGGSLQQALAKGAAGSVRRGGPARTLALRLALDVAQGMRHMHSCRIVHGDLKPDNVLLAFRPSDESMMAAGGASEQAARGACSQPSATRANNGAGADAADGCRLVPLTAKVADFGLSLPLAEGATHASKHFHGTPAYSAPEASAHGVSVIALGELSPRADVWSFGLMLLELFYGCTLSDMRGVQAMACSVREPGTVSLQDWLLKDMRESAHLQYAELAAACLSAEPRQRPDFGEICSRLQATEGRD</sequence>
<dbReference type="InterPro" id="IPR000719">
    <property type="entry name" value="Prot_kinase_dom"/>
</dbReference>
<evidence type="ECO:0000259" key="2">
    <source>
        <dbReference type="PROSITE" id="PS50011"/>
    </source>
</evidence>
<comment type="caution">
    <text evidence="3">The sequence shown here is derived from an EMBL/GenBank/DDBJ whole genome shotgun (WGS) entry which is preliminary data.</text>
</comment>
<dbReference type="STRING" id="33097.A0A150GLH8"/>
<dbReference type="PANTHER" id="PTHR44329">
    <property type="entry name" value="SERINE/THREONINE-PROTEIN KINASE TNNI3K-RELATED"/>
    <property type="match status" value="1"/>
</dbReference>
<proteinExistence type="predicted"/>
<feature type="compositionally biased region" description="Low complexity" evidence="1">
    <location>
        <begin position="480"/>
        <end position="491"/>
    </location>
</feature>
<dbReference type="InterPro" id="IPR051681">
    <property type="entry name" value="Ser/Thr_Kinases-Pseudokinases"/>
</dbReference>
<dbReference type="PROSITE" id="PS50011">
    <property type="entry name" value="PROTEIN_KINASE_DOM"/>
    <property type="match status" value="1"/>
</dbReference>
<dbReference type="GO" id="GO:0004674">
    <property type="term" value="F:protein serine/threonine kinase activity"/>
    <property type="evidence" value="ECO:0007669"/>
    <property type="project" value="TreeGrafter"/>
</dbReference>
<name>A0A150GLH8_GONPE</name>
<dbReference type="SUPFAM" id="SSF56112">
    <property type="entry name" value="Protein kinase-like (PK-like)"/>
    <property type="match status" value="1"/>
</dbReference>